<evidence type="ECO:0000256" key="1">
    <source>
        <dbReference type="ARBA" id="ARBA00004413"/>
    </source>
</evidence>
<keyword evidence="4" id="KW-0547">Nucleotide-binding</keyword>
<evidence type="ECO:0000256" key="9">
    <source>
        <dbReference type="ARBA" id="ARBA00049985"/>
    </source>
</evidence>
<evidence type="ECO:0000313" key="13">
    <source>
        <dbReference type="Proteomes" id="UP001052739"/>
    </source>
</evidence>
<dbReference type="SMART" id="SM00382">
    <property type="entry name" value="AAA"/>
    <property type="match status" value="1"/>
</dbReference>
<keyword evidence="2" id="KW-0813">Transport</keyword>
<evidence type="ECO:0000256" key="7">
    <source>
        <dbReference type="ARBA" id="ARBA00023136"/>
    </source>
</evidence>
<keyword evidence="7" id="KW-0472">Membrane</keyword>
<comment type="caution">
    <text evidence="12">The sequence shown here is derived from an EMBL/GenBank/DDBJ whole genome shotgun (WGS) entry which is preliminary data.</text>
</comment>
<dbReference type="InterPro" id="IPR050763">
    <property type="entry name" value="ABC_transporter_ATP-binding"/>
</dbReference>
<comment type="similarity">
    <text evidence="9">Belongs to the ABC transporter superfamily. Drug exporter-1 (DrugE1) (TC 3.A.1.105) family.</text>
</comment>
<evidence type="ECO:0000313" key="12">
    <source>
        <dbReference type="EMBL" id="GHI22198.1"/>
    </source>
</evidence>
<keyword evidence="3" id="KW-1003">Cell membrane</keyword>
<keyword evidence="6" id="KW-1278">Translocase</keyword>
<dbReference type="InterPro" id="IPR003439">
    <property type="entry name" value="ABC_transporter-like_ATP-bd"/>
</dbReference>
<dbReference type="NCBIfam" id="TIGR01188">
    <property type="entry name" value="drrA"/>
    <property type="match status" value="1"/>
</dbReference>
<dbReference type="PANTHER" id="PTHR42711">
    <property type="entry name" value="ABC TRANSPORTER ATP-BINDING PROTEIN"/>
    <property type="match status" value="1"/>
</dbReference>
<reference evidence="12" key="1">
    <citation type="submission" date="2024-05" db="EMBL/GenBank/DDBJ databases">
        <title>Whole genome shotgun sequence of Streptomyces hydrogenans NBRC 13475.</title>
        <authorList>
            <person name="Komaki H."/>
            <person name="Tamura T."/>
        </authorList>
    </citation>
    <scope>NUCLEOTIDE SEQUENCE</scope>
    <source>
        <strain evidence="12">NBRC 13475</strain>
    </source>
</reference>
<protein>
    <submittedName>
        <fullName evidence="12">Daunorubicin ABC transporter ATPase</fullName>
    </submittedName>
</protein>
<dbReference type="Proteomes" id="UP001052739">
    <property type="component" value="Unassembled WGS sequence"/>
</dbReference>
<dbReference type="InterPro" id="IPR005894">
    <property type="entry name" value="DrrA"/>
</dbReference>
<feature type="domain" description="ABC transporter" evidence="11">
    <location>
        <begin position="7"/>
        <end position="237"/>
    </location>
</feature>
<dbReference type="EMBL" id="BNDW01000019">
    <property type="protein sequence ID" value="GHI22198.1"/>
    <property type="molecule type" value="Genomic_DNA"/>
</dbReference>
<dbReference type="InterPro" id="IPR003593">
    <property type="entry name" value="AAA+_ATPase"/>
</dbReference>
<organism evidence="12 13">
    <name type="scientific">Streptomyces hydrogenans</name>
    <dbReference type="NCBI Taxonomy" id="1873719"/>
    <lineage>
        <taxon>Bacteria</taxon>
        <taxon>Bacillati</taxon>
        <taxon>Actinomycetota</taxon>
        <taxon>Actinomycetes</taxon>
        <taxon>Kitasatosporales</taxon>
        <taxon>Streptomycetaceae</taxon>
        <taxon>Streptomyces</taxon>
    </lineage>
</organism>
<sequence>MSTDLMIEADGLGVTFDGRPALDGVTLEVPRGGVLGLLGHNGAGKTTLVRTLTTVLPPTSGSARVAGLDVVREAAAVRHRIGVTGQFAGVDDRLTGTENLVLVARLLGAGRAEARSRAEELLHAFGLTEAAGRRARTYSGGMRRRLDLACSLLGHPEVVFLDEPTTGLDPAARQALWDLVDDLTRDGTTVLLTTQYLEEADRLADLVTVLSKGSVVAAGTAAALKAELGHRTATLTLSRPHELPEAVEAVRRAGLRPVAEDGRITAPIGDTTEFFALVRALDAAGIAPDGLTLHEPSLDDVYLALVGPDARPPAAPDASGKPAPLKEAAPA</sequence>
<evidence type="ECO:0000256" key="10">
    <source>
        <dbReference type="SAM" id="MobiDB-lite"/>
    </source>
</evidence>
<evidence type="ECO:0000256" key="2">
    <source>
        <dbReference type="ARBA" id="ARBA00022448"/>
    </source>
</evidence>
<accession>A0ABQ3PAZ0</accession>
<keyword evidence="13" id="KW-1185">Reference proteome</keyword>
<evidence type="ECO:0000256" key="6">
    <source>
        <dbReference type="ARBA" id="ARBA00022967"/>
    </source>
</evidence>
<evidence type="ECO:0000259" key="11">
    <source>
        <dbReference type="PROSITE" id="PS50893"/>
    </source>
</evidence>
<dbReference type="PROSITE" id="PS00211">
    <property type="entry name" value="ABC_TRANSPORTER_1"/>
    <property type="match status" value="1"/>
</dbReference>
<dbReference type="Gene3D" id="3.40.50.300">
    <property type="entry name" value="P-loop containing nucleotide triphosphate hydrolases"/>
    <property type="match status" value="1"/>
</dbReference>
<feature type="region of interest" description="Disordered" evidence="10">
    <location>
        <begin position="309"/>
        <end position="331"/>
    </location>
</feature>
<evidence type="ECO:0000256" key="5">
    <source>
        <dbReference type="ARBA" id="ARBA00022840"/>
    </source>
</evidence>
<evidence type="ECO:0000256" key="3">
    <source>
        <dbReference type="ARBA" id="ARBA00022475"/>
    </source>
</evidence>
<dbReference type="InterPro" id="IPR027417">
    <property type="entry name" value="P-loop_NTPase"/>
</dbReference>
<comment type="subcellular location">
    <subcellularLocation>
        <location evidence="1">Cell membrane</location>
        <topology evidence="1">Peripheral membrane protein</topology>
        <orientation evidence="1">Cytoplasmic side</orientation>
    </subcellularLocation>
</comment>
<proteinExistence type="inferred from homology"/>
<keyword evidence="8" id="KW-0046">Antibiotic resistance</keyword>
<keyword evidence="5" id="KW-0067">ATP-binding</keyword>
<evidence type="ECO:0000256" key="4">
    <source>
        <dbReference type="ARBA" id="ARBA00022741"/>
    </source>
</evidence>
<dbReference type="SUPFAM" id="SSF52540">
    <property type="entry name" value="P-loop containing nucleoside triphosphate hydrolases"/>
    <property type="match status" value="1"/>
</dbReference>
<gene>
    <name evidence="12" type="ORF">Shyd_35690</name>
</gene>
<dbReference type="PROSITE" id="PS50893">
    <property type="entry name" value="ABC_TRANSPORTER_2"/>
    <property type="match status" value="1"/>
</dbReference>
<dbReference type="InterPro" id="IPR017871">
    <property type="entry name" value="ABC_transporter-like_CS"/>
</dbReference>
<dbReference type="PANTHER" id="PTHR42711:SF19">
    <property type="entry name" value="DOXORUBICIN RESISTANCE ATP-BINDING PROTEIN DRRA"/>
    <property type="match status" value="1"/>
</dbReference>
<dbReference type="Pfam" id="PF00005">
    <property type="entry name" value="ABC_tran"/>
    <property type="match status" value="1"/>
</dbReference>
<evidence type="ECO:0000256" key="8">
    <source>
        <dbReference type="ARBA" id="ARBA00023251"/>
    </source>
</evidence>
<name>A0ABQ3PAZ0_9ACTN</name>